<reference evidence="2" key="1">
    <citation type="submission" date="2024-07" db="EMBL/GenBank/DDBJ databases">
        <title>Complete genome sequences of cellulolytic bacteria, Kitasatospora sp. CMC57 and Streptomyces sp. CMC78, isolated from Japanese agricultural soil.</title>
        <authorList>
            <person name="Hashimoto T."/>
            <person name="Ito M."/>
            <person name="Iwamoto M."/>
            <person name="Fukahori D."/>
            <person name="Shoda T."/>
            <person name="Sakoda M."/>
            <person name="Morohoshi T."/>
            <person name="Mitsuboshi M."/>
            <person name="Nishizawa T."/>
        </authorList>
    </citation>
    <scope>NUCLEOTIDE SEQUENCE</scope>
    <source>
        <strain evidence="2">CMC78</strain>
    </source>
</reference>
<name>A0AB33KDX0_9ACTN</name>
<evidence type="ECO:0000313" key="2">
    <source>
        <dbReference type="EMBL" id="BFP50970.1"/>
    </source>
</evidence>
<evidence type="ECO:0000256" key="1">
    <source>
        <dbReference type="SAM" id="MobiDB-lite"/>
    </source>
</evidence>
<organism evidence="2">
    <name type="scientific">Streptomyces sp. CMC78</name>
    <dbReference type="NCBI Taxonomy" id="3231512"/>
    <lineage>
        <taxon>Bacteria</taxon>
        <taxon>Bacillati</taxon>
        <taxon>Actinomycetota</taxon>
        <taxon>Actinomycetes</taxon>
        <taxon>Kitasatosporales</taxon>
        <taxon>Streptomycetaceae</taxon>
        <taxon>Streptomyces</taxon>
    </lineage>
</organism>
<feature type="compositionally biased region" description="Polar residues" evidence="1">
    <location>
        <begin position="1"/>
        <end position="25"/>
    </location>
</feature>
<gene>
    <name evidence="2" type="ORF">SCMC78_07770</name>
</gene>
<feature type="compositionally biased region" description="Basic and acidic residues" evidence="1">
    <location>
        <begin position="36"/>
        <end position="49"/>
    </location>
</feature>
<sequence>MITANTATHGLSAKNCQTGRASRTSKIPPLPGVRIFEVRGGRRPGERRWGCQTPCGTRAGLPRPRVSE</sequence>
<accession>A0AB33KDX0</accession>
<feature type="region of interest" description="Disordered" evidence="1">
    <location>
        <begin position="1"/>
        <end position="68"/>
    </location>
</feature>
<dbReference type="AlphaFoldDB" id="A0AB33KDX0"/>
<proteinExistence type="predicted"/>
<protein>
    <submittedName>
        <fullName evidence="2">Uncharacterized protein</fullName>
    </submittedName>
</protein>
<dbReference type="KEGG" id="stcm:SCMC78_07770"/>
<dbReference type="EMBL" id="AP035884">
    <property type="protein sequence ID" value="BFP50970.1"/>
    <property type="molecule type" value="Genomic_DNA"/>
</dbReference>